<keyword evidence="2" id="KW-1133">Transmembrane helix</keyword>
<dbReference type="OrthoDB" id="2332199at2759"/>
<dbReference type="AlphaFoldDB" id="A0A1Y2BNH6"/>
<name>A0A1Y2BNH6_9TREE</name>
<evidence type="ECO:0000313" key="3">
    <source>
        <dbReference type="EMBL" id="ORY35715.1"/>
    </source>
</evidence>
<dbReference type="PANTHER" id="PTHR37992">
    <property type="entry name" value="EXPRESSED PROTEIN"/>
    <property type="match status" value="1"/>
</dbReference>
<protein>
    <submittedName>
        <fullName evidence="3">Uncharacterized protein</fullName>
    </submittedName>
</protein>
<reference evidence="3 4" key="1">
    <citation type="submission" date="2016-07" db="EMBL/GenBank/DDBJ databases">
        <title>Pervasive Adenine N6-methylation of Active Genes in Fungi.</title>
        <authorList>
            <consortium name="DOE Joint Genome Institute"/>
            <person name="Mondo S.J."/>
            <person name="Dannebaum R.O."/>
            <person name="Kuo R.C."/>
            <person name="Labutti K."/>
            <person name="Haridas S."/>
            <person name="Kuo A."/>
            <person name="Salamov A."/>
            <person name="Ahrendt S.R."/>
            <person name="Lipzen A."/>
            <person name="Sullivan W."/>
            <person name="Andreopoulos W.B."/>
            <person name="Clum A."/>
            <person name="Lindquist E."/>
            <person name="Daum C."/>
            <person name="Ramamoorthy G.K."/>
            <person name="Gryganskyi A."/>
            <person name="Culley D."/>
            <person name="Magnuson J.K."/>
            <person name="James T.Y."/>
            <person name="O'Malley M.A."/>
            <person name="Stajich J.E."/>
            <person name="Spatafora J.W."/>
            <person name="Visel A."/>
            <person name="Grigoriev I.V."/>
        </authorList>
    </citation>
    <scope>NUCLEOTIDE SEQUENCE [LARGE SCALE GENOMIC DNA]</scope>
    <source>
        <strain evidence="3 4">68-887.2</strain>
    </source>
</reference>
<comment type="caution">
    <text evidence="3">The sequence shown here is derived from an EMBL/GenBank/DDBJ whole genome shotgun (WGS) entry which is preliminary data.</text>
</comment>
<dbReference type="Proteomes" id="UP000193986">
    <property type="component" value="Unassembled WGS sequence"/>
</dbReference>
<keyword evidence="2" id="KW-0472">Membrane</keyword>
<keyword evidence="4" id="KW-1185">Reference proteome</keyword>
<dbReference type="PANTHER" id="PTHR37992:SF1">
    <property type="entry name" value="DUF1774-DOMAIN-CONTAINING PROTEIN"/>
    <property type="match status" value="1"/>
</dbReference>
<feature type="transmembrane region" description="Helical" evidence="2">
    <location>
        <begin position="169"/>
        <end position="193"/>
    </location>
</feature>
<feature type="region of interest" description="Disordered" evidence="1">
    <location>
        <begin position="1"/>
        <end position="29"/>
    </location>
</feature>
<dbReference type="InterPro" id="IPR013920">
    <property type="entry name" value="DUF1774_fun"/>
</dbReference>
<dbReference type="EMBL" id="MCFC01000001">
    <property type="protein sequence ID" value="ORY35715.1"/>
    <property type="molecule type" value="Genomic_DNA"/>
</dbReference>
<feature type="transmembrane region" description="Helical" evidence="2">
    <location>
        <begin position="114"/>
        <end position="132"/>
    </location>
</feature>
<evidence type="ECO:0000256" key="2">
    <source>
        <dbReference type="SAM" id="Phobius"/>
    </source>
</evidence>
<accession>A0A1Y2BNH6</accession>
<gene>
    <name evidence="3" type="ORF">BCR39DRAFT_585327</name>
</gene>
<organism evidence="3 4">
    <name type="scientific">Naematelia encephala</name>
    <dbReference type="NCBI Taxonomy" id="71784"/>
    <lineage>
        <taxon>Eukaryota</taxon>
        <taxon>Fungi</taxon>
        <taxon>Dikarya</taxon>
        <taxon>Basidiomycota</taxon>
        <taxon>Agaricomycotina</taxon>
        <taxon>Tremellomycetes</taxon>
        <taxon>Tremellales</taxon>
        <taxon>Naemateliaceae</taxon>
        <taxon>Naematelia</taxon>
    </lineage>
</organism>
<evidence type="ECO:0000256" key="1">
    <source>
        <dbReference type="SAM" id="MobiDB-lite"/>
    </source>
</evidence>
<feature type="transmembrane region" description="Helical" evidence="2">
    <location>
        <begin position="257"/>
        <end position="278"/>
    </location>
</feature>
<dbReference type="InParanoid" id="A0A1Y2BNH6"/>
<keyword evidence="2" id="KW-0812">Transmembrane</keyword>
<evidence type="ECO:0000313" key="4">
    <source>
        <dbReference type="Proteomes" id="UP000193986"/>
    </source>
</evidence>
<proteinExistence type="predicted"/>
<sequence length="283" mass="30562">MASRPSLSDQPLLPTANSEQEQESDNSLPTMGVTLSTARIIAPASFLFDFGCQMYGMLSSPNMKEIHDRHPAAFAPQPFAIGGFFGPQQILQLVWMRELFRSDREVENGPVRYAPWYALGNVCIGVWMFFWNSDQMKTANVFVIINTLTQVYYLVTLRDKQPGTYQSRLTNIINITFAGIGILDLFHNTSAAYYTGVAPNTLVKVLTGIATPLSALASPLLFGACIAYDAFAIAVGQHQLAGKASLFGTGGGGGEGWARLMGGLGLGVTAIVGARAWAGARWL</sequence>
<feature type="transmembrane region" description="Helical" evidence="2">
    <location>
        <begin position="213"/>
        <end position="236"/>
    </location>
</feature>
<feature type="transmembrane region" description="Helical" evidence="2">
    <location>
        <begin position="138"/>
        <end position="157"/>
    </location>
</feature>